<dbReference type="GO" id="GO:0008194">
    <property type="term" value="F:UDP-glycosyltransferase activity"/>
    <property type="evidence" value="ECO:0007669"/>
    <property type="project" value="InterPro"/>
</dbReference>
<dbReference type="EMBL" id="CZCU02000160">
    <property type="protein sequence ID" value="VXD24482.1"/>
    <property type="molecule type" value="Genomic_DNA"/>
</dbReference>
<dbReference type="PANTHER" id="PTHR48050">
    <property type="entry name" value="STEROL 3-BETA-GLUCOSYLTRANSFERASE"/>
    <property type="match status" value="1"/>
</dbReference>
<dbReference type="PANTHER" id="PTHR48050:SF13">
    <property type="entry name" value="STEROL 3-BETA-GLUCOSYLTRANSFERASE UGT80A2"/>
    <property type="match status" value="1"/>
</dbReference>
<evidence type="ECO:0000313" key="2">
    <source>
        <dbReference type="Proteomes" id="UP000184550"/>
    </source>
</evidence>
<dbReference type="AlphaFoldDB" id="A0A7Z9BXD1"/>
<gene>
    <name evidence="1" type="ORF">PL8927_820074</name>
</gene>
<keyword evidence="2" id="KW-1185">Reference proteome</keyword>
<name>A0A7Z9BXD1_9CYAN</name>
<proteinExistence type="predicted"/>
<evidence type="ECO:0000313" key="1">
    <source>
        <dbReference type="EMBL" id="VXD24482.1"/>
    </source>
</evidence>
<dbReference type="InterPro" id="IPR050426">
    <property type="entry name" value="Glycosyltransferase_28"/>
</dbReference>
<dbReference type="SUPFAM" id="SSF53756">
    <property type="entry name" value="UDP-Glycosyltransferase/glycogen phosphorylase"/>
    <property type="match status" value="1"/>
</dbReference>
<dbReference type="OrthoDB" id="9805366at2"/>
<comment type="caution">
    <text evidence="1">The sequence shown here is derived from an EMBL/GenBank/DDBJ whole genome shotgun (WGS) entry which is preliminary data.</text>
</comment>
<protein>
    <submittedName>
        <fullName evidence="1">Glycosyltransferase, MGT family</fullName>
    </submittedName>
</protein>
<dbReference type="CDD" id="cd03784">
    <property type="entry name" value="GT1_Gtf-like"/>
    <property type="match status" value="1"/>
</dbReference>
<reference evidence="1" key="1">
    <citation type="submission" date="2019-10" db="EMBL/GenBank/DDBJ databases">
        <authorList>
            <consortium name="Genoscope - CEA"/>
            <person name="William W."/>
        </authorList>
    </citation>
    <scope>NUCLEOTIDE SEQUENCE [LARGE SCALE GENOMIC DNA]</scope>
    <source>
        <strain evidence="1">BBR_PRJEB10992</strain>
    </source>
</reference>
<sequence length="447" mass="50041">MTHFGIICPPYPGHLNPQSALGRELQKRGHQVTVLQLIDLEKKVQSEGLEFYPVGLSIYQPGLLAETFQQLGQLSGIKALQYSVDFCQLFTEILCQDAPKAIAKLGINALLVDQLEPVGETIAEYLNLPLIVVSCGQAIHRRGDVPPFFTPWLYQNQAWAKLRNQIAYFILDYSCQPILNTINQYRQQWKLPHYPHFYGATSTRLAHISQQPEAFDFPIPNLPKNFYYTGPFRNQSPQNIPFPYDRLTGQPLIYASLGSVQNTKVNLFRSIAEACQQLDAQLLITHGGGMSKDEVKTLPGSPLVVEYAPQIEVLAKASLTITHGGMNTVMDSLSYGVPLVAIPITFEQPGTGARIRWTKTGEVIPISYLKVSRLQQAIQQVLTHNSYSENALKIRDSIRKAGGVKRAANIVEQCVKQPTKPLNDYEYQRKILANSKRTVITTTHKAK</sequence>
<accession>A0A7Z9BXD1</accession>
<dbReference type="InterPro" id="IPR002213">
    <property type="entry name" value="UDP_glucos_trans"/>
</dbReference>
<dbReference type="Pfam" id="PF00201">
    <property type="entry name" value="UDPGT"/>
    <property type="match status" value="1"/>
</dbReference>
<dbReference type="Proteomes" id="UP000184550">
    <property type="component" value="Unassembled WGS sequence"/>
</dbReference>
<dbReference type="Gene3D" id="3.40.50.2000">
    <property type="entry name" value="Glycogen Phosphorylase B"/>
    <property type="match status" value="2"/>
</dbReference>
<dbReference type="RefSeq" id="WP_083625949.1">
    <property type="nucleotide sequence ID" value="NZ_LR734882.1"/>
</dbReference>
<dbReference type="GO" id="GO:0017000">
    <property type="term" value="P:antibiotic biosynthetic process"/>
    <property type="evidence" value="ECO:0007669"/>
    <property type="project" value="UniProtKB-ARBA"/>
</dbReference>
<organism evidence="1 2">
    <name type="scientific">Planktothrix serta PCC 8927</name>
    <dbReference type="NCBI Taxonomy" id="671068"/>
    <lineage>
        <taxon>Bacteria</taxon>
        <taxon>Bacillati</taxon>
        <taxon>Cyanobacteriota</taxon>
        <taxon>Cyanophyceae</taxon>
        <taxon>Oscillatoriophycideae</taxon>
        <taxon>Oscillatoriales</taxon>
        <taxon>Microcoleaceae</taxon>
        <taxon>Planktothrix</taxon>
    </lineage>
</organism>